<gene>
    <name evidence="6" type="ORF">CGW93_00715</name>
</gene>
<dbReference type="InterPro" id="IPR017896">
    <property type="entry name" value="4Fe4S_Fe-S-bd"/>
</dbReference>
<comment type="caution">
    <text evidence="6">The sequence shown here is derived from an EMBL/GenBank/DDBJ whole genome shotgun (WGS) entry which is preliminary data.</text>
</comment>
<dbReference type="PANTHER" id="PTHR24960">
    <property type="entry name" value="PHOTOSYSTEM I IRON-SULFUR CENTER-RELATED"/>
    <property type="match status" value="1"/>
</dbReference>
<dbReference type="GO" id="GO:0051539">
    <property type="term" value="F:4 iron, 4 sulfur cluster binding"/>
    <property type="evidence" value="ECO:0007669"/>
    <property type="project" value="UniProtKB-KW"/>
</dbReference>
<keyword evidence="1" id="KW-0004">4Fe-4S</keyword>
<evidence type="ECO:0000256" key="4">
    <source>
        <dbReference type="ARBA" id="ARBA00023014"/>
    </source>
</evidence>
<dbReference type="PANTHER" id="PTHR24960:SF79">
    <property type="entry name" value="PHOTOSYSTEM I IRON-SULFUR CENTER"/>
    <property type="match status" value="1"/>
</dbReference>
<reference evidence="7" key="1">
    <citation type="submission" date="2017-07" db="EMBL/GenBank/DDBJ databases">
        <title>Novel pathways for hydrocarbon cycling and metabolic interdependencies in hydrothermal sediment communities.</title>
        <authorList>
            <person name="Dombrowski N."/>
            <person name="Seitz K."/>
            <person name="Teske A."/>
            <person name="Baker B."/>
        </authorList>
    </citation>
    <scope>NUCLEOTIDE SEQUENCE [LARGE SCALE GENOMIC DNA]</scope>
</reference>
<dbReference type="Pfam" id="PF12838">
    <property type="entry name" value="Fer4_7"/>
    <property type="match status" value="1"/>
</dbReference>
<keyword evidence="4" id="KW-0411">Iron-sulfur</keyword>
<evidence type="ECO:0000313" key="6">
    <source>
        <dbReference type="EMBL" id="OYV03461.1"/>
    </source>
</evidence>
<proteinExistence type="predicted"/>
<protein>
    <submittedName>
        <fullName evidence="6">Ferredoxin</fullName>
    </submittedName>
</protein>
<dbReference type="PROSITE" id="PS00198">
    <property type="entry name" value="4FE4S_FER_1"/>
    <property type="match status" value="2"/>
</dbReference>
<sequence length="135" mass="15287">MPWIKREDCIGCGICVEKCPVGAISLEKDVAVIDMANCIRCGVCHDACPEGAVRHDSERIEEEVEANVRKTKEFMDACATYLGDVKEKQKCLNRMIKHFNKEKIVIEKTLERLQKLKKELSLSFGISGDDTVQRK</sequence>
<organism evidence="6 7">
    <name type="scientific">candidate division WOR-3 bacterium 4484_18</name>
    <dbReference type="NCBI Taxonomy" id="2020626"/>
    <lineage>
        <taxon>Bacteria</taxon>
        <taxon>Bacteria division WOR-3</taxon>
    </lineage>
</organism>
<dbReference type="AlphaFoldDB" id="A0A257LXI3"/>
<evidence type="ECO:0000256" key="1">
    <source>
        <dbReference type="ARBA" id="ARBA00022485"/>
    </source>
</evidence>
<dbReference type="Proteomes" id="UP000216312">
    <property type="component" value="Unassembled WGS sequence"/>
</dbReference>
<accession>A0A257LXI3</accession>
<dbReference type="SUPFAM" id="SSF54862">
    <property type="entry name" value="4Fe-4S ferredoxins"/>
    <property type="match status" value="1"/>
</dbReference>
<name>A0A257LXI3_UNCW3</name>
<dbReference type="InterPro" id="IPR050157">
    <property type="entry name" value="PSI_iron-sulfur_center"/>
</dbReference>
<dbReference type="Gene3D" id="3.30.70.20">
    <property type="match status" value="2"/>
</dbReference>
<evidence type="ECO:0000313" key="7">
    <source>
        <dbReference type="Proteomes" id="UP000216312"/>
    </source>
</evidence>
<keyword evidence="2" id="KW-0479">Metal-binding</keyword>
<dbReference type="EMBL" id="NMUJ01000005">
    <property type="protein sequence ID" value="OYV03461.1"/>
    <property type="molecule type" value="Genomic_DNA"/>
</dbReference>
<evidence type="ECO:0000256" key="3">
    <source>
        <dbReference type="ARBA" id="ARBA00023004"/>
    </source>
</evidence>
<dbReference type="InterPro" id="IPR017900">
    <property type="entry name" value="4Fe4S_Fe_S_CS"/>
</dbReference>
<feature type="domain" description="4Fe-4S ferredoxin-type" evidence="5">
    <location>
        <begin position="31"/>
        <end position="58"/>
    </location>
</feature>
<evidence type="ECO:0000256" key="2">
    <source>
        <dbReference type="ARBA" id="ARBA00022723"/>
    </source>
</evidence>
<dbReference type="PROSITE" id="PS51379">
    <property type="entry name" value="4FE4S_FER_2"/>
    <property type="match status" value="2"/>
</dbReference>
<feature type="domain" description="4Fe-4S ferredoxin-type" evidence="5">
    <location>
        <begin position="1"/>
        <end position="29"/>
    </location>
</feature>
<keyword evidence="3" id="KW-0408">Iron</keyword>
<dbReference type="GO" id="GO:0046872">
    <property type="term" value="F:metal ion binding"/>
    <property type="evidence" value="ECO:0007669"/>
    <property type="project" value="UniProtKB-KW"/>
</dbReference>
<evidence type="ECO:0000259" key="5">
    <source>
        <dbReference type="PROSITE" id="PS51379"/>
    </source>
</evidence>